<organism evidence="2 3">
    <name type="scientific">Aquabacterium olei</name>
    <dbReference type="NCBI Taxonomy" id="1296669"/>
    <lineage>
        <taxon>Bacteria</taxon>
        <taxon>Pseudomonadati</taxon>
        <taxon>Pseudomonadota</taxon>
        <taxon>Betaproteobacteria</taxon>
        <taxon>Burkholderiales</taxon>
        <taxon>Aquabacterium</taxon>
    </lineage>
</organism>
<evidence type="ECO:0000313" key="2">
    <source>
        <dbReference type="EMBL" id="AWI53401.1"/>
    </source>
</evidence>
<dbReference type="RefSeq" id="WP_109036390.1">
    <property type="nucleotide sequence ID" value="NZ_CP029210.1"/>
</dbReference>
<feature type="region of interest" description="Disordered" evidence="1">
    <location>
        <begin position="171"/>
        <end position="228"/>
    </location>
</feature>
<accession>A0A2U8FQQ5</accession>
<evidence type="ECO:0000256" key="1">
    <source>
        <dbReference type="SAM" id="MobiDB-lite"/>
    </source>
</evidence>
<proteinExistence type="predicted"/>
<sequence>MNAHGHLASRVHSARPIWLLACLLLSLSGCMNLSGLGGSSDYACKAPDGVTCTSVSGTYANAVQDNLPAQVAKRRLAAKSHGEPGTNPAPGSPQPRPAPARASAQATVPPVAQSPSLALPLRSSARILRLWFKPWEDADRDLYDQGYVYVQIDAGQWLIDHAHRQIRDAYAPIRPPMGTTVKPATPEQSTSPVRPVGQQRPSPYAPDNSESPDIGPLLPPTDSLDPSN</sequence>
<dbReference type="EMBL" id="CP029210">
    <property type="protein sequence ID" value="AWI53401.1"/>
    <property type="molecule type" value="Genomic_DNA"/>
</dbReference>
<dbReference type="Proteomes" id="UP000244892">
    <property type="component" value="Chromosome"/>
</dbReference>
<name>A0A2U8FQQ5_9BURK</name>
<dbReference type="NCBIfam" id="TIGR02747">
    <property type="entry name" value="TraV"/>
    <property type="match status" value="1"/>
</dbReference>
<reference evidence="2 3" key="1">
    <citation type="submission" date="2018-05" db="EMBL/GenBank/DDBJ databases">
        <title>complete genome sequence of Aquabacterium olei NBRC 110486.</title>
        <authorList>
            <person name="Tang B."/>
            <person name="Chang J."/>
            <person name="Zhang L."/>
            <person name="Yang H."/>
        </authorList>
    </citation>
    <scope>NUCLEOTIDE SEQUENCE [LARGE SCALE GENOMIC DNA]</scope>
    <source>
        <strain evidence="2 3">NBRC 110486</strain>
    </source>
</reference>
<dbReference type="InterPro" id="IPR014118">
    <property type="entry name" value="T4SS_TraV"/>
</dbReference>
<gene>
    <name evidence="2" type="primary">traV</name>
    <name evidence="2" type="ORF">DEH84_08125</name>
</gene>
<dbReference type="OrthoDB" id="5298305at2"/>
<dbReference type="KEGG" id="aon:DEH84_08125"/>
<keyword evidence="3" id="KW-1185">Reference proteome</keyword>
<evidence type="ECO:0000313" key="3">
    <source>
        <dbReference type="Proteomes" id="UP000244892"/>
    </source>
</evidence>
<dbReference type="AlphaFoldDB" id="A0A2U8FQQ5"/>
<feature type="region of interest" description="Disordered" evidence="1">
    <location>
        <begin position="73"/>
        <end position="113"/>
    </location>
</feature>
<protein>
    <submittedName>
        <fullName evidence="2">Type IV conjugative transfer system protein TraV</fullName>
    </submittedName>
</protein>
<dbReference type="Pfam" id="PF09676">
    <property type="entry name" value="TraV"/>
    <property type="match status" value="1"/>
</dbReference>